<evidence type="ECO:0000313" key="1">
    <source>
        <dbReference type="EMBL" id="GAG30791.1"/>
    </source>
</evidence>
<proteinExistence type="predicted"/>
<feature type="non-terminal residue" evidence="1">
    <location>
        <position position="1"/>
    </location>
</feature>
<dbReference type="AlphaFoldDB" id="X0Y1L0"/>
<protein>
    <submittedName>
        <fullName evidence="1">Uncharacterized protein</fullName>
    </submittedName>
</protein>
<comment type="caution">
    <text evidence="1">The sequence shown here is derived from an EMBL/GenBank/DDBJ whole genome shotgun (WGS) entry which is preliminary data.</text>
</comment>
<accession>X0Y1L0</accession>
<organism evidence="1">
    <name type="scientific">marine sediment metagenome</name>
    <dbReference type="NCBI Taxonomy" id="412755"/>
    <lineage>
        <taxon>unclassified sequences</taxon>
        <taxon>metagenomes</taxon>
        <taxon>ecological metagenomes</taxon>
    </lineage>
</organism>
<name>X0Y1L0_9ZZZZ</name>
<dbReference type="EMBL" id="BARS01046586">
    <property type="protein sequence ID" value="GAG30791.1"/>
    <property type="molecule type" value="Genomic_DNA"/>
</dbReference>
<reference evidence="1" key="1">
    <citation type="journal article" date="2014" name="Front. Microbiol.">
        <title>High frequency of phylogenetically diverse reductive dehalogenase-homologous genes in deep subseafloor sedimentary metagenomes.</title>
        <authorList>
            <person name="Kawai M."/>
            <person name="Futagami T."/>
            <person name="Toyoda A."/>
            <person name="Takaki Y."/>
            <person name="Nishi S."/>
            <person name="Hori S."/>
            <person name="Arai W."/>
            <person name="Tsubouchi T."/>
            <person name="Morono Y."/>
            <person name="Uchiyama I."/>
            <person name="Ito T."/>
            <person name="Fujiyama A."/>
            <person name="Inagaki F."/>
            <person name="Takami H."/>
        </authorList>
    </citation>
    <scope>NUCLEOTIDE SEQUENCE</scope>
    <source>
        <strain evidence="1">Expedition CK06-06</strain>
    </source>
</reference>
<sequence>GKKAVEANRKNKPYIWKGVHFMSKLEMEFAKTILKKPIDGINCNIIMGSKTIDFFPQSYDKKYQNRFVEFHPWDRILTHKEYYDKRREVLNQNGYKNYQLIVIK</sequence>
<gene>
    <name evidence="1" type="ORF">S01H1_70101</name>
</gene>